<dbReference type="InterPro" id="IPR045313">
    <property type="entry name" value="CBR1-like"/>
</dbReference>
<sequence>MFASPSSKIVLVTGANQGIGFQIAKSLSSKPGYHVLVGSRDIQRGIEAAKDLQEQGLNAEPITIEYVSFIVTKLNPQEWIDYVEIQTLTQDVTSDNSIAEVVQQVKSKFGRLDVLINNAGVCLNDERISPPSLRNFQDTFAVNTFGATLTTEAFIPLLTASSAPRVVFVSSFMGSLTHRPESPVPLPIYRSSKAALNMIMLHYALKYKDAGWKVNATCPGYCATNLNGFVGKDDPADGALNAVRLATMGEDGETGTFSNKEGSLAW</sequence>
<dbReference type="OMA" id="YKITEMT"/>
<comment type="similarity">
    <text evidence="1">Belongs to the short-chain dehydrogenases/reductases (SDR) family.</text>
</comment>
<keyword evidence="3" id="KW-0560">Oxidoreductase</keyword>
<gene>
    <name evidence="4" type="ORF">THAR02_08012</name>
</gene>
<dbReference type="PRINTS" id="PR00081">
    <property type="entry name" value="GDHRDH"/>
</dbReference>
<dbReference type="InterPro" id="IPR002347">
    <property type="entry name" value="SDR_fam"/>
</dbReference>
<dbReference type="OrthoDB" id="1933717at2759"/>
<evidence type="ECO:0000313" key="5">
    <source>
        <dbReference type="Proteomes" id="UP000034112"/>
    </source>
</evidence>
<dbReference type="CDD" id="cd05324">
    <property type="entry name" value="carb_red_PTCR-like_SDR_c"/>
    <property type="match status" value="1"/>
</dbReference>
<dbReference type="Proteomes" id="UP000034112">
    <property type="component" value="Unassembled WGS sequence"/>
</dbReference>
<accession>A0A0F9XH12</accession>
<dbReference type="GO" id="GO:0016616">
    <property type="term" value="F:oxidoreductase activity, acting on the CH-OH group of donors, NAD or NADP as acceptor"/>
    <property type="evidence" value="ECO:0007669"/>
    <property type="project" value="InterPro"/>
</dbReference>
<keyword evidence="2" id="KW-0521">NADP</keyword>
<dbReference type="AlphaFoldDB" id="A0A0F9XH12"/>
<dbReference type="PANTHER" id="PTHR43490">
    <property type="entry name" value="(+)-NEOMENTHOL DEHYDROGENASE"/>
    <property type="match status" value="1"/>
</dbReference>
<evidence type="ECO:0000256" key="1">
    <source>
        <dbReference type="ARBA" id="ARBA00006484"/>
    </source>
</evidence>
<evidence type="ECO:0000313" key="4">
    <source>
        <dbReference type="EMBL" id="KKO99877.1"/>
    </source>
</evidence>
<dbReference type="SUPFAM" id="SSF51735">
    <property type="entry name" value="NAD(P)-binding Rossmann-fold domains"/>
    <property type="match status" value="1"/>
</dbReference>
<proteinExistence type="inferred from homology"/>
<dbReference type="PANTHER" id="PTHR43490:SF99">
    <property type="entry name" value="SHORT-CHAIN DEHYDROGENASE_REDUCTASE"/>
    <property type="match status" value="1"/>
</dbReference>
<dbReference type="Pfam" id="PF00106">
    <property type="entry name" value="adh_short"/>
    <property type="match status" value="2"/>
</dbReference>
<dbReference type="GO" id="GO:0016020">
    <property type="term" value="C:membrane"/>
    <property type="evidence" value="ECO:0007669"/>
    <property type="project" value="TreeGrafter"/>
</dbReference>
<dbReference type="InterPro" id="IPR036291">
    <property type="entry name" value="NAD(P)-bd_dom_sf"/>
</dbReference>
<comment type="caution">
    <text evidence="4">The sequence shown here is derived from an EMBL/GenBank/DDBJ whole genome shotgun (WGS) entry which is preliminary data.</text>
</comment>
<dbReference type="EMBL" id="JOKZ01000292">
    <property type="protein sequence ID" value="KKO99877.1"/>
    <property type="molecule type" value="Genomic_DNA"/>
</dbReference>
<protein>
    <submittedName>
        <fullName evidence="4">Short chain dehydrogenase</fullName>
    </submittedName>
</protein>
<organism evidence="4 5">
    <name type="scientific">Trichoderma harzianum</name>
    <name type="common">Hypocrea lixii</name>
    <dbReference type="NCBI Taxonomy" id="5544"/>
    <lineage>
        <taxon>Eukaryota</taxon>
        <taxon>Fungi</taxon>
        <taxon>Dikarya</taxon>
        <taxon>Ascomycota</taxon>
        <taxon>Pezizomycotina</taxon>
        <taxon>Sordariomycetes</taxon>
        <taxon>Hypocreomycetidae</taxon>
        <taxon>Hypocreales</taxon>
        <taxon>Hypocreaceae</taxon>
        <taxon>Trichoderma</taxon>
    </lineage>
</organism>
<dbReference type="Gene3D" id="3.40.50.720">
    <property type="entry name" value="NAD(P)-binding Rossmann-like Domain"/>
    <property type="match status" value="1"/>
</dbReference>
<evidence type="ECO:0000256" key="3">
    <source>
        <dbReference type="ARBA" id="ARBA00023002"/>
    </source>
</evidence>
<reference evidence="5" key="1">
    <citation type="journal article" date="2015" name="Genome Announc.">
        <title>Draft whole-genome sequence of the biocontrol agent Trichoderma harzianum T6776.</title>
        <authorList>
            <person name="Baroncelli R."/>
            <person name="Piaggeschi G."/>
            <person name="Fiorini L."/>
            <person name="Bertolini E."/>
            <person name="Zapparata A."/>
            <person name="Pe M.E."/>
            <person name="Sarrocco S."/>
            <person name="Vannacci G."/>
        </authorList>
    </citation>
    <scope>NUCLEOTIDE SEQUENCE [LARGE SCALE GENOMIC DNA]</scope>
    <source>
        <strain evidence="5">T6776</strain>
    </source>
</reference>
<name>A0A0F9XH12_TRIHA</name>
<evidence type="ECO:0000256" key="2">
    <source>
        <dbReference type="ARBA" id="ARBA00022857"/>
    </source>
</evidence>